<dbReference type="Pfam" id="PF01083">
    <property type="entry name" value="Cutinase"/>
    <property type="match status" value="1"/>
</dbReference>
<evidence type="ECO:0000256" key="9">
    <source>
        <dbReference type="ARBA" id="ARBA00034045"/>
    </source>
</evidence>
<evidence type="ECO:0000256" key="6">
    <source>
        <dbReference type="ARBA" id="ARBA00022729"/>
    </source>
</evidence>
<protein>
    <recommendedName>
        <fullName evidence="3 10">Cutinase</fullName>
        <ecNumber evidence="3 10">3.1.1.74</ecNumber>
    </recommendedName>
</protein>
<dbReference type="Proteomes" id="UP001390339">
    <property type="component" value="Unassembled WGS sequence"/>
</dbReference>
<keyword evidence="4 10" id="KW-0719">Serine esterase</keyword>
<gene>
    <name evidence="11" type="ORF">PGQ11_006891</name>
</gene>
<feature type="signal peptide" evidence="10">
    <location>
        <begin position="1"/>
        <end position="19"/>
    </location>
</feature>
<comment type="catalytic activity">
    <reaction evidence="9 10">
        <text>cutin + H2O = cutin monomers.</text>
        <dbReference type="EC" id="3.1.1.74"/>
    </reaction>
</comment>
<dbReference type="PANTHER" id="PTHR48250:SF1">
    <property type="entry name" value="CUTINASE"/>
    <property type="match status" value="1"/>
</dbReference>
<evidence type="ECO:0000256" key="7">
    <source>
        <dbReference type="ARBA" id="ARBA00022801"/>
    </source>
</evidence>
<evidence type="ECO:0000256" key="4">
    <source>
        <dbReference type="ARBA" id="ARBA00022487"/>
    </source>
</evidence>
<comment type="subcellular location">
    <subcellularLocation>
        <location evidence="1 10">Secreted</location>
    </subcellularLocation>
</comment>
<dbReference type="SUPFAM" id="SSF53474">
    <property type="entry name" value="alpha/beta-Hydrolases"/>
    <property type="match status" value="1"/>
</dbReference>
<dbReference type="InterPro" id="IPR029058">
    <property type="entry name" value="AB_hydrolase_fold"/>
</dbReference>
<evidence type="ECO:0000256" key="5">
    <source>
        <dbReference type="ARBA" id="ARBA00022525"/>
    </source>
</evidence>
<comment type="function">
    <text evidence="10">Catalyzes the hydrolysis of complex carboxylic polyesters found in the cell wall of plants. Degrades cutin, a macromolecule that forms the structure of the plant cuticle.</text>
</comment>
<dbReference type="InterPro" id="IPR043580">
    <property type="entry name" value="CUTINASE_1"/>
</dbReference>
<dbReference type="InterPro" id="IPR000675">
    <property type="entry name" value="Cutinase/axe"/>
</dbReference>
<keyword evidence="12" id="KW-1185">Reference proteome</keyword>
<dbReference type="InterPro" id="IPR011150">
    <property type="entry name" value="Cutinase_monf"/>
</dbReference>
<keyword evidence="6 10" id="KW-0732">Signal</keyword>
<keyword evidence="5 10" id="KW-0964">Secreted</keyword>
<dbReference type="PRINTS" id="PR00129">
    <property type="entry name" value="CUTINASE"/>
</dbReference>
<evidence type="ECO:0000256" key="8">
    <source>
        <dbReference type="ARBA" id="ARBA00023157"/>
    </source>
</evidence>
<dbReference type="SMART" id="SM01110">
    <property type="entry name" value="Cutinase"/>
    <property type="match status" value="1"/>
</dbReference>
<organism evidence="11 12">
    <name type="scientific">Apiospora arundinis</name>
    <dbReference type="NCBI Taxonomy" id="335852"/>
    <lineage>
        <taxon>Eukaryota</taxon>
        <taxon>Fungi</taxon>
        <taxon>Dikarya</taxon>
        <taxon>Ascomycota</taxon>
        <taxon>Pezizomycotina</taxon>
        <taxon>Sordariomycetes</taxon>
        <taxon>Xylariomycetidae</taxon>
        <taxon>Amphisphaeriales</taxon>
        <taxon>Apiosporaceae</taxon>
        <taxon>Apiospora</taxon>
    </lineage>
</organism>
<evidence type="ECO:0000256" key="3">
    <source>
        <dbReference type="ARBA" id="ARBA00013095"/>
    </source>
</evidence>
<accession>A0ABR2IUZ6</accession>
<evidence type="ECO:0000256" key="1">
    <source>
        <dbReference type="ARBA" id="ARBA00004613"/>
    </source>
</evidence>
<dbReference type="PANTHER" id="PTHR48250">
    <property type="entry name" value="CUTINASE 2-RELATED"/>
    <property type="match status" value="1"/>
</dbReference>
<evidence type="ECO:0000313" key="11">
    <source>
        <dbReference type="EMBL" id="KAK8868313.1"/>
    </source>
</evidence>
<dbReference type="EC" id="3.1.1.74" evidence="3 10"/>
<feature type="chain" id="PRO_5044966450" description="Cutinase" evidence="10">
    <location>
        <begin position="20"/>
        <end position="262"/>
    </location>
</feature>
<dbReference type="PROSITE" id="PS00155">
    <property type="entry name" value="CUTINASE_1"/>
    <property type="match status" value="1"/>
</dbReference>
<evidence type="ECO:0000256" key="10">
    <source>
        <dbReference type="RuleBase" id="RU361263"/>
    </source>
</evidence>
<keyword evidence="8" id="KW-1015">Disulfide bond</keyword>
<proteinExistence type="inferred from homology"/>
<evidence type="ECO:0000256" key="2">
    <source>
        <dbReference type="ARBA" id="ARBA00007534"/>
    </source>
</evidence>
<comment type="caution">
    <text evidence="11">The sequence shown here is derived from an EMBL/GenBank/DDBJ whole genome shotgun (WGS) entry which is preliminary data.</text>
</comment>
<dbReference type="Gene3D" id="3.40.50.1820">
    <property type="entry name" value="alpha/beta hydrolase"/>
    <property type="match status" value="1"/>
</dbReference>
<evidence type="ECO:0000313" key="12">
    <source>
        <dbReference type="Proteomes" id="UP001390339"/>
    </source>
</evidence>
<sequence>MKILNLITLSLSLLPTASGAPLEAGNPSSPLVVKRQNQPINQLLSYITELFPVNIALQDGQGLLTLAEKALALLAGFNTVENDIENGQCGDIVVIFARGTTEPGNVGVLVGPPLFGALRKQLGAVGKTLAVQGVDHYDASVTGYLQGGSSSGSQQMANLVSQAMKQCPSSKIVMSGYSQGGQLVHNAAKLLPASTVAALSSVVIFGDPYSRYPVQGASPAKVLIICHPGDDICVDGDLILLPHLTYVVNVDQAATYILAHAK</sequence>
<dbReference type="EMBL" id="JAPCWZ010000004">
    <property type="protein sequence ID" value="KAK8868313.1"/>
    <property type="molecule type" value="Genomic_DNA"/>
</dbReference>
<reference evidence="11 12" key="1">
    <citation type="journal article" date="2024" name="IMA Fungus">
        <title>Apiospora arundinis, a panoply of carbohydrate-active enzymes and secondary metabolites.</title>
        <authorList>
            <person name="Sorensen T."/>
            <person name="Petersen C."/>
            <person name="Muurmann A.T."/>
            <person name="Christiansen J.V."/>
            <person name="Brundto M.L."/>
            <person name="Overgaard C.K."/>
            <person name="Boysen A.T."/>
            <person name="Wollenberg R.D."/>
            <person name="Larsen T.O."/>
            <person name="Sorensen J.L."/>
            <person name="Nielsen K.L."/>
            <person name="Sondergaard T.E."/>
        </authorList>
    </citation>
    <scope>NUCLEOTIDE SEQUENCE [LARGE SCALE GENOMIC DNA]</scope>
    <source>
        <strain evidence="11 12">AAU 773</strain>
    </source>
</reference>
<keyword evidence="7 10" id="KW-0378">Hydrolase</keyword>
<comment type="similarity">
    <text evidence="2 10">Belongs to the cutinase family.</text>
</comment>
<name>A0ABR2IUZ6_9PEZI</name>